<organism evidence="9 10">
    <name type="scientific">Dioscorea zingiberensis</name>
    <dbReference type="NCBI Taxonomy" id="325984"/>
    <lineage>
        <taxon>Eukaryota</taxon>
        <taxon>Viridiplantae</taxon>
        <taxon>Streptophyta</taxon>
        <taxon>Embryophyta</taxon>
        <taxon>Tracheophyta</taxon>
        <taxon>Spermatophyta</taxon>
        <taxon>Magnoliopsida</taxon>
        <taxon>Liliopsida</taxon>
        <taxon>Dioscoreales</taxon>
        <taxon>Dioscoreaceae</taxon>
        <taxon>Dioscorea</taxon>
    </lineage>
</organism>
<dbReference type="InterPro" id="IPR006447">
    <property type="entry name" value="Myb_dom_plants"/>
</dbReference>
<evidence type="ECO:0000256" key="2">
    <source>
        <dbReference type="ARBA" id="ARBA00023015"/>
    </source>
</evidence>
<name>A0A9D5C141_9LILI</name>
<evidence type="ECO:0000256" key="3">
    <source>
        <dbReference type="ARBA" id="ARBA00023125"/>
    </source>
</evidence>
<evidence type="ECO:0000313" key="10">
    <source>
        <dbReference type="Proteomes" id="UP001085076"/>
    </source>
</evidence>
<dbReference type="GO" id="GO:0009744">
    <property type="term" value="P:response to sucrose"/>
    <property type="evidence" value="ECO:0007669"/>
    <property type="project" value="UniProtKB-ARBA"/>
</dbReference>
<dbReference type="GO" id="GO:0009723">
    <property type="term" value="P:response to ethylene"/>
    <property type="evidence" value="ECO:0007669"/>
    <property type="project" value="TreeGrafter"/>
</dbReference>
<sequence>MEKEMRLFGVRIMEGKIDKREEESNEEEMMRKSQSMENLSTINKRVYKDQGYLSDGGLAKSSRAKQVTERKKGTPWTAEEHLSFLIGMEKLGKGDWKGISKNFVRTRTASQIASHAQKYFLRQNNPAKKRRSSLFDAVTNDLQVRKKNYCQVCSHEAQGFHHLNKMVGSGVHGIWKMHQFPAYNVPGQVFSGFNSCFNANVRDFQRPNPAIFVPMVASPSLQGFGGYHQVKASEGF</sequence>
<evidence type="ECO:0000256" key="5">
    <source>
        <dbReference type="ARBA" id="ARBA00023242"/>
    </source>
</evidence>
<dbReference type="AlphaFoldDB" id="A0A9D5C141"/>
<dbReference type="PROSITE" id="PS50090">
    <property type="entry name" value="MYB_LIKE"/>
    <property type="match status" value="1"/>
</dbReference>
<evidence type="ECO:0000259" key="7">
    <source>
        <dbReference type="PROSITE" id="PS51293"/>
    </source>
</evidence>
<reference evidence="9" key="1">
    <citation type="submission" date="2021-03" db="EMBL/GenBank/DDBJ databases">
        <authorList>
            <person name="Li Z."/>
            <person name="Yang C."/>
        </authorList>
    </citation>
    <scope>NUCLEOTIDE SEQUENCE</scope>
    <source>
        <strain evidence="9">Dzin_1.0</strain>
        <tissue evidence="9">Leaf</tissue>
    </source>
</reference>
<dbReference type="GO" id="GO:0003677">
    <property type="term" value="F:DNA binding"/>
    <property type="evidence" value="ECO:0007669"/>
    <property type="project" value="UniProtKB-KW"/>
</dbReference>
<keyword evidence="10" id="KW-1185">Reference proteome</keyword>
<feature type="domain" description="SANT" evidence="7">
    <location>
        <begin position="71"/>
        <end position="124"/>
    </location>
</feature>
<dbReference type="InterPro" id="IPR052245">
    <property type="entry name" value="Plant_Stress_Dev_TF"/>
</dbReference>
<comment type="caution">
    <text evidence="9">The sequence shown here is derived from an EMBL/GenBank/DDBJ whole genome shotgun (WGS) entry which is preliminary data.</text>
</comment>
<evidence type="ECO:0000259" key="6">
    <source>
        <dbReference type="PROSITE" id="PS50090"/>
    </source>
</evidence>
<keyword evidence="5" id="KW-0539">Nucleus</keyword>
<dbReference type="PROSITE" id="PS51293">
    <property type="entry name" value="SANT"/>
    <property type="match status" value="1"/>
</dbReference>
<dbReference type="SUPFAM" id="SSF46689">
    <property type="entry name" value="Homeodomain-like"/>
    <property type="match status" value="1"/>
</dbReference>
<dbReference type="GO" id="GO:0005634">
    <property type="term" value="C:nucleus"/>
    <property type="evidence" value="ECO:0007669"/>
    <property type="project" value="UniProtKB-SubCell"/>
</dbReference>
<dbReference type="CDD" id="cd00167">
    <property type="entry name" value="SANT"/>
    <property type="match status" value="1"/>
</dbReference>
<dbReference type="PANTHER" id="PTHR44191">
    <property type="entry name" value="TRANSCRIPTION FACTOR KUA1"/>
    <property type="match status" value="1"/>
</dbReference>
<reference evidence="9" key="2">
    <citation type="journal article" date="2022" name="Hortic Res">
        <title>The genome of Dioscorea zingiberensis sheds light on the biosynthesis, origin and evolution of the medicinally important diosgenin saponins.</title>
        <authorList>
            <person name="Li Y."/>
            <person name="Tan C."/>
            <person name="Li Z."/>
            <person name="Guo J."/>
            <person name="Li S."/>
            <person name="Chen X."/>
            <person name="Wang C."/>
            <person name="Dai X."/>
            <person name="Yang H."/>
            <person name="Song W."/>
            <person name="Hou L."/>
            <person name="Xu J."/>
            <person name="Tong Z."/>
            <person name="Xu A."/>
            <person name="Yuan X."/>
            <person name="Wang W."/>
            <person name="Yang Q."/>
            <person name="Chen L."/>
            <person name="Sun Z."/>
            <person name="Wang K."/>
            <person name="Pan B."/>
            <person name="Chen J."/>
            <person name="Bao Y."/>
            <person name="Liu F."/>
            <person name="Qi X."/>
            <person name="Gang D.R."/>
            <person name="Wen J."/>
            <person name="Li J."/>
        </authorList>
    </citation>
    <scope>NUCLEOTIDE SEQUENCE</scope>
    <source>
        <strain evidence="9">Dzin_1.0</strain>
    </source>
</reference>
<dbReference type="Gene3D" id="1.10.10.60">
    <property type="entry name" value="Homeodomain-like"/>
    <property type="match status" value="1"/>
</dbReference>
<dbReference type="NCBIfam" id="TIGR01557">
    <property type="entry name" value="myb_SHAQKYF"/>
    <property type="match status" value="1"/>
</dbReference>
<dbReference type="InterPro" id="IPR001005">
    <property type="entry name" value="SANT/Myb"/>
</dbReference>
<dbReference type="SMART" id="SM00717">
    <property type="entry name" value="SANT"/>
    <property type="match status" value="1"/>
</dbReference>
<dbReference type="PROSITE" id="PS51294">
    <property type="entry name" value="HTH_MYB"/>
    <property type="match status" value="1"/>
</dbReference>
<protein>
    <submittedName>
        <fullName evidence="9">Uncharacterized protein</fullName>
    </submittedName>
</protein>
<keyword evidence="3" id="KW-0238">DNA-binding</keyword>
<comment type="subcellular location">
    <subcellularLocation>
        <location evidence="1">Nucleus</location>
    </subcellularLocation>
</comment>
<evidence type="ECO:0000256" key="4">
    <source>
        <dbReference type="ARBA" id="ARBA00023163"/>
    </source>
</evidence>
<dbReference type="PANTHER" id="PTHR44191:SF61">
    <property type="entry name" value="OS08G0151000 PROTEIN"/>
    <property type="match status" value="1"/>
</dbReference>
<accession>A0A9D5C141</accession>
<dbReference type="GO" id="GO:0006355">
    <property type="term" value="P:regulation of DNA-templated transcription"/>
    <property type="evidence" value="ECO:0007669"/>
    <property type="project" value="UniProtKB-ARBA"/>
</dbReference>
<dbReference type="Proteomes" id="UP001085076">
    <property type="component" value="Miscellaneous, Linkage group lg09"/>
</dbReference>
<keyword evidence="2" id="KW-0805">Transcription regulation</keyword>
<gene>
    <name evidence="9" type="ORF">J5N97_029330</name>
</gene>
<dbReference type="EMBL" id="JAGGNH010000009">
    <property type="protein sequence ID" value="KAJ0964208.1"/>
    <property type="molecule type" value="Genomic_DNA"/>
</dbReference>
<dbReference type="InterPro" id="IPR009057">
    <property type="entry name" value="Homeodomain-like_sf"/>
</dbReference>
<dbReference type="FunFam" id="1.10.10.60:FF:000009">
    <property type="entry name" value="transcription factor MYB1R1"/>
    <property type="match status" value="1"/>
</dbReference>
<dbReference type="Pfam" id="PF00249">
    <property type="entry name" value="Myb_DNA-binding"/>
    <property type="match status" value="1"/>
</dbReference>
<feature type="domain" description="Myb-like" evidence="6">
    <location>
        <begin position="68"/>
        <end position="120"/>
    </location>
</feature>
<evidence type="ECO:0000259" key="8">
    <source>
        <dbReference type="PROSITE" id="PS51294"/>
    </source>
</evidence>
<keyword evidence="4" id="KW-0804">Transcription</keyword>
<dbReference type="GO" id="GO:0009739">
    <property type="term" value="P:response to gibberellin"/>
    <property type="evidence" value="ECO:0007669"/>
    <property type="project" value="TreeGrafter"/>
</dbReference>
<dbReference type="InterPro" id="IPR017884">
    <property type="entry name" value="SANT_dom"/>
</dbReference>
<dbReference type="InterPro" id="IPR017930">
    <property type="entry name" value="Myb_dom"/>
</dbReference>
<proteinExistence type="predicted"/>
<dbReference type="OrthoDB" id="118550at2759"/>
<evidence type="ECO:0000256" key="1">
    <source>
        <dbReference type="ARBA" id="ARBA00004123"/>
    </source>
</evidence>
<feature type="domain" description="HTH myb-type" evidence="8">
    <location>
        <begin position="68"/>
        <end position="124"/>
    </location>
</feature>
<evidence type="ECO:0000313" key="9">
    <source>
        <dbReference type="EMBL" id="KAJ0964208.1"/>
    </source>
</evidence>